<evidence type="ECO:0000256" key="1">
    <source>
        <dbReference type="SAM" id="SignalP"/>
    </source>
</evidence>
<dbReference type="GeneID" id="67184136"/>
<organism evidence="3 4">
    <name type="scientific">Ferrimonas balearica (strain DSM 9799 / CCM 4581 / KCTC 23876 / PAT)</name>
    <dbReference type="NCBI Taxonomy" id="550540"/>
    <lineage>
        <taxon>Bacteria</taxon>
        <taxon>Pseudomonadati</taxon>
        <taxon>Pseudomonadota</taxon>
        <taxon>Gammaproteobacteria</taxon>
        <taxon>Alteromonadales</taxon>
        <taxon>Ferrimonadaceae</taxon>
        <taxon>Ferrimonas</taxon>
    </lineage>
</organism>
<dbReference type="PROSITE" id="PS50093">
    <property type="entry name" value="PKD"/>
    <property type="match status" value="1"/>
</dbReference>
<keyword evidence="1" id="KW-0732">Signal</keyword>
<dbReference type="InterPro" id="IPR035986">
    <property type="entry name" value="PKD_dom_sf"/>
</dbReference>
<dbReference type="Proteomes" id="UP000006683">
    <property type="component" value="Chromosome"/>
</dbReference>
<protein>
    <recommendedName>
        <fullName evidence="2">PKD domain-containing protein</fullName>
    </recommendedName>
</protein>
<accession>E1SN26</accession>
<feature type="chain" id="PRO_5003151492" description="PKD domain-containing protein" evidence="1">
    <location>
        <begin position="19"/>
        <end position="356"/>
    </location>
</feature>
<dbReference type="KEGG" id="fbl:Fbal_3486"/>
<feature type="signal peptide" evidence="1">
    <location>
        <begin position="1"/>
        <end position="18"/>
    </location>
</feature>
<dbReference type="InterPro" id="IPR000601">
    <property type="entry name" value="PKD_dom"/>
</dbReference>
<evidence type="ECO:0000313" key="3">
    <source>
        <dbReference type="EMBL" id="ADN77684.1"/>
    </source>
</evidence>
<evidence type="ECO:0000259" key="2">
    <source>
        <dbReference type="PROSITE" id="PS50093"/>
    </source>
</evidence>
<evidence type="ECO:0000313" key="4">
    <source>
        <dbReference type="Proteomes" id="UP000006683"/>
    </source>
</evidence>
<proteinExistence type="predicted"/>
<dbReference type="RefSeq" id="WP_013346990.1">
    <property type="nucleotide sequence ID" value="NC_014541.1"/>
</dbReference>
<dbReference type="SUPFAM" id="SSF49299">
    <property type="entry name" value="PKD domain"/>
    <property type="match status" value="1"/>
</dbReference>
<name>E1SN26_FERBD</name>
<reference evidence="3 4" key="1">
    <citation type="journal article" date="2010" name="Stand. Genomic Sci.">
        <title>Complete genome sequence of Ferrimonas balearica type strain (PAT).</title>
        <authorList>
            <person name="Nolan M."/>
            <person name="Sikorski J."/>
            <person name="Davenport K."/>
            <person name="Lucas S."/>
            <person name="Glavina Del Rio T."/>
            <person name="Tice H."/>
            <person name="Cheng J."/>
            <person name="Goodwin L."/>
            <person name="Pitluck S."/>
            <person name="Liolios K."/>
            <person name="Ivanova N."/>
            <person name="Mavromatis K."/>
            <person name="Ovchinnikova G."/>
            <person name="Pati A."/>
            <person name="Chen A."/>
            <person name="Palaniappan K."/>
            <person name="Land M."/>
            <person name="Hauser L."/>
            <person name="Chang Y."/>
            <person name="Jeffries C."/>
            <person name="Tapia R."/>
            <person name="Brettin T."/>
            <person name="Detter J."/>
            <person name="Han C."/>
            <person name="Yasawong M."/>
            <person name="Rohde M."/>
            <person name="Tindall B."/>
            <person name="Goker M."/>
            <person name="Woyke T."/>
            <person name="Bristow J."/>
            <person name="Eisen J."/>
            <person name="Markowitz V."/>
            <person name="Hugenholtz P."/>
            <person name="Kyrpides N."/>
            <person name="Klenk H."/>
            <person name="Lapidus A."/>
        </authorList>
    </citation>
    <scope>NUCLEOTIDE SEQUENCE [LARGE SCALE GENOMIC DNA]</scope>
    <source>
        <strain evidence="4">DSM 9799 / CCM 4581 / KCTC 23876 / PAT</strain>
    </source>
</reference>
<gene>
    <name evidence="3" type="ordered locus">Fbal_3486</name>
</gene>
<dbReference type="HOGENOM" id="CLU_777894_0_0_6"/>
<dbReference type="CDD" id="cd00146">
    <property type="entry name" value="PKD"/>
    <property type="match status" value="1"/>
</dbReference>
<dbReference type="AlphaFoldDB" id="E1SN26"/>
<sequence length="356" mass="40476">MKILIFLFMLFFSAPSFSTIDCSDPPEFGSRSISRQIIDFTLTMIGMTTPWCIDEQHKTSVKYDEDEDNVVFGDPFENISVFVPNMDEYVFDNGLANSCLNSSRFRRLKIDGDTSNREYWKRFRGEEIYRKEYIVQQGVPHTFSADRRSSISRWISPSRYYWSFGDGGRSYPKEENVNTVKYTYDHLGEYILSSVVITKYSSIGIGVRISGDFGSGYFRGTTPLPYIKSHGRGLDSCDSAIVKVVRNSRPIARPEVKRVYSSNGGVLYKFSSEKSYDPDGNMIIGNEWVIDGVRYNEASVYKYFEYGSERRRLAWSLSVSDGGDSSLVEDGSFYISSCMRCTPVDIISPPDGGMIP</sequence>
<feature type="domain" description="PKD" evidence="2">
    <location>
        <begin position="156"/>
        <end position="193"/>
    </location>
</feature>
<keyword evidence="4" id="KW-1185">Reference proteome</keyword>
<dbReference type="EMBL" id="CP002209">
    <property type="protein sequence ID" value="ADN77684.1"/>
    <property type="molecule type" value="Genomic_DNA"/>
</dbReference>